<accession>A0ABT0LYY9</accession>
<protein>
    <submittedName>
        <fullName evidence="2">Uncharacterized protein</fullName>
    </submittedName>
</protein>
<feature type="transmembrane region" description="Helical" evidence="1">
    <location>
        <begin position="20"/>
        <end position="38"/>
    </location>
</feature>
<keyword evidence="1" id="KW-0812">Transmembrane</keyword>
<evidence type="ECO:0000313" key="2">
    <source>
        <dbReference type="EMBL" id="MCL1627821.1"/>
    </source>
</evidence>
<gene>
    <name evidence="2" type="ORF">M3N55_03680</name>
</gene>
<feature type="transmembrane region" description="Helical" evidence="1">
    <location>
        <begin position="50"/>
        <end position="71"/>
    </location>
</feature>
<sequence>MNKPPETEGQNRRKTRRSWFAGMFPQILQVAGACYPPVKIGSPGVWITFVIHRLNISVLDLILSIQLKYIIIIRDPLKHAKICPVDKTVGRSVIPISTGPIYYIIPFILFFLYRSAEGIAHA</sequence>
<dbReference type="RefSeq" id="WP_249056609.1">
    <property type="nucleotide sequence ID" value="NZ_JALZWP010000002.1"/>
</dbReference>
<organism evidence="2 3">
    <name type="scientific">Roseinatronobacter domitianus</name>
    <dbReference type="NCBI Taxonomy" id="2940293"/>
    <lineage>
        <taxon>Bacteria</taxon>
        <taxon>Pseudomonadati</taxon>
        <taxon>Pseudomonadota</taxon>
        <taxon>Alphaproteobacteria</taxon>
        <taxon>Rhodobacterales</taxon>
        <taxon>Paracoccaceae</taxon>
        <taxon>Roseinatronobacter</taxon>
    </lineage>
</organism>
<dbReference type="Proteomes" id="UP001202550">
    <property type="component" value="Unassembled WGS sequence"/>
</dbReference>
<dbReference type="EMBL" id="JALZWP010000002">
    <property type="protein sequence ID" value="MCL1627821.1"/>
    <property type="molecule type" value="Genomic_DNA"/>
</dbReference>
<comment type="caution">
    <text evidence="2">The sequence shown here is derived from an EMBL/GenBank/DDBJ whole genome shotgun (WGS) entry which is preliminary data.</text>
</comment>
<evidence type="ECO:0000256" key="1">
    <source>
        <dbReference type="SAM" id="Phobius"/>
    </source>
</evidence>
<dbReference type="PROSITE" id="PS51257">
    <property type="entry name" value="PROKAR_LIPOPROTEIN"/>
    <property type="match status" value="1"/>
</dbReference>
<evidence type="ECO:0000313" key="3">
    <source>
        <dbReference type="Proteomes" id="UP001202550"/>
    </source>
</evidence>
<reference evidence="2 3" key="1">
    <citation type="submission" date="2022-05" db="EMBL/GenBank/DDBJ databases">
        <title>Seasonal and diel survey of microbial diversity of the Tyrrhenian coast.</title>
        <authorList>
            <person name="Gattoni G."/>
            <person name="Corral P."/>
        </authorList>
    </citation>
    <scope>NUCLEOTIDE SEQUENCE [LARGE SCALE GENOMIC DNA]</scope>
    <source>
        <strain evidence="2 3">V10</strain>
    </source>
</reference>
<keyword evidence="3" id="KW-1185">Reference proteome</keyword>
<feature type="transmembrane region" description="Helical" evidence="1">
    <location>
        <begin position="92"/>
        <end position="113"/>
    </location>
</feature>
<name>A0ABT0LYY9_9RHOB</name>
<proteinExistence type="predicted"/>
<keyword evidence="1" id="KW-0472">Membrane</keyword>
<keyword evidence="1" id="KW-1133">Transmembrane helix</keyword>